<dbReference type="SUPFAM" id="SSF53850">
    <property type="entry name" value="Periplasmic binding protein-like II"/>
    <property type="match status" value="1"/>
</dbReference>
<dbReference type="Pfam" id="PF16868">
    <property type="entry name" value="NMT1_3"/>
    <property type="match status" value="1"/>
</dbReference>
<accession>A0A1M7DYE4</accession>
<gene>
    <name evidence="2" type="ORF">SAMN02745189_01035</name>
</gene>
<sequence length="353" mass="38651">MKKFWLLFSTMVLALVLAACDDGGTDEGGEENGNGEAEADFEENDYPSTVTVGTASQGGTYYIWGGGLSTLLEEHLDISSNIEVTGGPVHNIQLLDADDVQLGMVTEGPLYEGYTGEGEWADQEYDDIRVIFPMYDTPFNWFSLESTGAEGLEDHEGERVGIGPAGGTPGTYNPIIYDILGIETGDQVAAGASDMVSQMLDGQLDHIGFSAGLPISAVVEAETQADINIYGLTEEQRSTVMEELPYFQEFTIPGGTYDSMDEDIETVSQFNYGVVQKEANSDFVYDLVKAYHENIDQMIDTHNSASEAEDPEVITNNTDYPMHPGAIRYYEEIGIELADDVYPEEWSDEDDSE</sequence>
<evidence type="ECO:0000256" key="1">
    <source>
        <dbReference type="SAM" id="SignalP"/>
    </source>
</evidence>
<dbReference type="PANTHER" id="PTHR42941:SF1">
    <property type="entry name" value="SLL1037 PROTEIN"/>
    <property type="match status" value="1"/>
</dbReference>
<reference evidence="2 3" key="1">
    <citation type="submission" date="2016-11" db="EMBL/GenBank/DDBJ databases">
        <authorList>
            <person name="Jaros S."/>
            <person name="Januszkiewicz K."/>
            <person name="Wedrychowicz H."/>
        </authorList>
    </citation>
    <scope>NUCLEOTIDE SEQUENCE [LARGE SCALE GENOMIC DNA]</scope>
    <source>
        <strain evidence="2 3">DSM 16010</strain>
    </source>
</reference>
<organism evidence="2 3">
    <name type="scientific">Lacicoccus alkaliphilus DSM 16010</name>
    <dbReference type="NCBI Taxonomy" id="1123231"/>
    <lineage>
        <taxon>Bacteria</taxon>
        <taxon>Bacillati</taxon>
        <taxon>Bacillota</taxon>
        <taxon>Bacilli</taxon>
        <taxon>Bacillales</taxon>
        <taxon>Salinicoccaceae</taxon>
        <taxon>Lacicoccus</taxon>
    </lineage>
</organism>
<dbReference type="InterPro" id="IPR011852">
    <property type="entry name" value="TRAP_TAXI"/>
</dbReference>
<dbReference type="NCBIfam" id="TIGR02122">
    <property type="entry name" value="TRAP_TAXI"/>
    <property type="match status" value="1"/>
</dbReference>
<dbReference type="PANTHER" id="PTHR42941">
    <property type="entry name" value="SLL1037 PROTEIN"/>
    <property type="match status" value="1"/>
</dbReference>
<dbReference type="STRING" id="1123231.SAMN02745189_01035"/>
<dbReference type="Proteomes" id="UP000184206">
    <property type="component" value="Unassembled WGS sequence"/>
</dbReference>
<keyword evidence="1" id="KW-0732">Signal</keyword>
<dbReference type="AlphaFoldDB" id="A0A1M7DYE4"/>
<dbReference type="OrthoDB" id="9776669at2"/>
<proteinExistence type="predicted"/>
<feature type="chain" id="PRO_5039188165" description="TRAP transporter solute receptor, TAXI family" evidence="1">
    <location>
        <begin position="19"/>
        <end position="353"/>
    </location>
</feature>
<protein>
    <recommendedName>
        <fullName evidence="4">TRAP transporter solute receptor, TAXI family</fullName>
    </recommendedName>
</protein>
<dbReference type="Gene3D" id="3.40.190.10">
    <property type="entry name" value="Periplasmic binding protein-like II"/>
    <property type="match status" value="2"/>
</dbReference>
<feature type="signal peptide" evidence="1">
    <location>
        <begin position="1"/>
        <end position="18"/>
    </location>
</feature>
<dbReference type="EMBL" id="FRCF01000003">
    <property type="protein sequence ID" value="SHL84480.1"/>
    <property type="molecule type" value="Genomic_DNA"/>
</dbReference>
<dbReference type="PROSITE" id="PS51257">
    <property type="entry name" value="PROKAR_LIPOPROTEIN"/>
    <property type="match status" value="1"/>
</dbReference>
<evidence type="ECO:0008006" key="4">
    <source>
        <dbReference type="Google" id="ProtNLM"/>
    </source>
</evidence>
<keyword evidence="3" id="KW-1185">Reference proteome</keyword>
<dbReference type="RefSeq" id="WP_072709079.1">
    <property type="nucleotide sequence ID" value="NZ_FRCF01000003.1"/>
</dbReference>
<evidence type="ECO:0000313" key="2">
    <source>
        <dbReference type="EMBL" id="SHL84480.1"/>
    </source>
</evidence>
<name>A0A1M7DYE4_9BACL</name>
<evidence type="ECO:0000313" key="3">
    <source>
        <dbReference type="Proteomes" id="UP000184206"/>
    </source>
</evidence>